<evidence type="ECO:0000313" key="1">
    <source>
        <dbReference type="EMBL" id="KAF7263026.1"/>
    </source>
</evidence>
<dbReference type="AlphaFoldDB" id="A0A834M0C9"/>
<accession>A0A834M0C9</accession>
<dbReference type="Proteomes" id="UP000625711">
    <property type="component" value="Unassembled WGS sequence"/>
</dbReference>
<evidence type="ECO:0000313" key="2">
    <source>
        <dbReference type="Proteomes" id="UP000625711"/>
    </source>
</evidence>
<keyword evidence="2" id="KW-1185">Reference proteome</keyword>
<gene>
    <name evidence="1" type="ORF">GWI33_003713</name>
</gene>
<protein>
    <submittedName>
        <fullName evidence="1">Uncharacterized protein</fullName>
    </submittedName>
</protein>
<reference evidence="1" key="1">
    <citation type="submission" date="2020-08" db="EMBL/GenBank/DDBJ databases">
        <title>Genome sequencing and assembly of the red palm weevil Rhynchophorus ferrugineus.</title>
        <authorList>
            <person name="Dias G.B."/>
            <person name="Bergman C.M."/>
            <person name="Manee M."/>
        </authorList>
    </citation>
    <scope>NUCLEOTIDE SEQUENCE</scope>
    <source>
        <strain evidence="1">AA-2017</strain>
        <tissue evidence="1">Whole larva</tissue>
    </source>
</reference>
<feature type="non-terminal residue" evidence="1">
    <location>
        <position position="1"/>
    </location>
</feature>
<sequence>SSLVNSQLIFKRETRETGRSLTNVPGTEKPPRYRQILNDDSACLFVELFFHLFFDGLDKQFAIFTPVVEVEEDLVR</sequence>
<name>A0A834M0C9_RHYFE</name>
<organism evidence="1 2">
    <name type="scientific">Rhynchophorus ferrugineus</name>
    <name type="common">Red palm weevil</name>
    <name type="synonym">Curculio ferrugineus</name>
    <dbReference type="NCBI Taxonomy" id="354439"/>
    <lineage>
        <taxon>Eukaryota</taxon>
        <taxon>Metazoa</taxon>
        <taxon>Ecdysozoa</taxon>
        <taxon>Arthropoda</taxon>
        <taxon>Hexapoda</taxon>
        <taxon>Insecta</taxon>
        <taxon>Pterygota</taxon>
        <taxon>Neoptera</taxon>
        <taxon>Endopterygota</taxon>
        <taxon>Coleoptera</taxon>
        <taxon>Polyphaga</taxon>
        <taxon>Cucujiformia</taxon>
        <taxon>Curculionidae</taxon>
        <taxon>Dryophthorinae</taxon>
        <taxon>Rhynchophorus</taxon>
    </lineage>
</organism>
<comment type="caution">
    <text evidence="1">The sequence shown here is derived from an EMBL/GenBank/DDBJ whole genome shotgun (WGS) entry which is preliminary data.</text>
</comment>
<dbReference type="EMBL" id="JAACXV010023364">
    <property type="protein sequence ID" value="KAF7263026.1"/>
    <property type="molecule type" value="Genomic_DNA"/>
</dbReference>
<proteinExistence type="predicted"/>